<name>X1AC85_9ZZZZ</name>
<accession>X1AC85</accession>
<reference evidence="1" key="1">
    <citation type="journal article" date="2014" name="Front. Microbiol.">
        <title>High frequency of phylogenetically diverse reductive dehalogenase-homologous genes in deep subseafloor sedimentary metagenomes.</title>
        <authorList>
            <person name="Kawai M."/>
            <person name="Futagami T."/>
            <person name="Toyoda A."/>
            <person name="Takaki Y."/>
            <person name="Nishi S."/>
            <person name="Hori S."/>
            <person name="Arai W."/>
            <person name="Tsubouchi T."/>
            <person name="Morono Y."/>
            <person name="Uchiyama I."/>
            <person name="Ito T."/>
            <person name="Fujiyama A."/>
            <person name="Inagaki F."/>
            <person name="Takami H."/>
        </authorList>
    </citation>
    <scope>NUCLEOTIDE SEQUENCE</scope>
    <source>
        <strain evidence="1">Expedition CK06-06</strain>
    </source>
</reference>
<sequence>YIDQLGVKRPLYPANNLTTDPYYTFIQDSESVPTQDNFGENLEGTSITEERWKKANTKLLNGEWYRDFDYYGYANPDLYSLNGPWNWGRLYGLDPTLSQVNGWFGIDEREGKFTFSSNLVDKLVVLEYISDGLAYDLDTKVPKMAEEAMYKSILYNIVSTRANQPEHLVQRYKKDRYAALRNAKIRLSNIKLQEFTQLMRGKSKWIKH</sequence>
<proteinExistence type="predicted"/>
<gene>
    <name evidence="1" type="ORF">S01H4_08164</name>
</gene>
<organism evidence="1">
    <name type="scientific">marine sediment metagenome</name>
    <dbReference type="NCBI Taxonomy" id="412755"/>
    <lineage>
        <taxon>unclassified sequences</taxon>
        <taxon>metagenomes</taxon>
        <taxon>ecological metagenomes</taxon>
    </lineage>
</organism>
<feature type="non-terminal residue" evidence="1">
    <location>
        <position position="1"/>
    </location>
</feature>
<comment type="caution">
    <text evidence="1">The sequence shown here is derived from an EMBL/GenBank/DDBJ whole genome shotgun (WGS) entry which is preliminary data.</text>
</comment>
<protein>
    <submittedName>
        <fullName evidence="1">Uncharacterized protein</fullName>
    </submittedName>
</protein>
<evidence type="ECO:0000313" key="1">
    <source>
        <dbReference type="EMBL" id="GAG67537.1"/>
    </source>
</evidence>
<dbReference type="EMBL" id="BART01002767">
    <property type="protein sequence ID" value="GAG67537.1"/>
    <property type="molecule type" value="Genomic_DNA"/>
</dbReference>
<dbReference type="AlphaFoldDB" id="X1AC85"/>